<gene>
    <name evidence="1" type="ORF">BU26DRAFT_519749</name>
</gene>
<evidence type="ECO:0000313" key="2">
    <source>
        <dbReference type="Proteomes" id="UP000800094"/>
    </source>
</evidence>
<keyword evidence="2" id="KW-1185">Reference proteome</keyword>
<dbReference type="GeneID" id="54582466"/>
<evidence type="ECO:0000313" key="1">
    <source>
        <dbReference type="EMBL" id="KAF2247951.1"/>
    </source>
</evidence>
<sequence>MPKSSDRIKYPRTSLIRPSRNTGLTGKTVLIAIITLLGEVVDLVESLDSGGWHLFKRKNTALAVAQKKLCDGIVDGANSLTELFNRSVANGRRLPHWKPPPAGLPPYRNRIIRELKMPLEIAAREPFEDIVGLEGFEATAETILSGLHQEVEAWLEECF</sequence>
<dbReference type="OrthoDB" id="5084929at2759"/>
<accession>A0A6A6IC43</accession>
<reference evidence="1" key="1">
    <citation type="journal article" date="2020" name="Stud. Mycol.">
        <title>101 Dothideomycetes genomes: a test case for predicting lifestyles and emergence of pathogens.</title>
        <authorList>
            <person name="Haridas S."/>
            <person name="Albert R."/>
            <person name="Binder M."/>
            <person name="Bloem J."/>
            <person name="Labutti K."/>
            <person name="Salamov A."/>
            <person name="Andreopoulos B."/>
            <person name="Baker S."/>
            <person name="Barry K."/>
            <person name="Bills G."/>
            <person name="Bluhm B."/>
            <person name="Cannon C."/>
            <person name="Castanera R."/>
            <person name="Culley D."/>
            <person name="Daum C."/>
            <person name="Ezra D."/>
            <person name="Gonzalez J."/>
            <person name="Henrissat B."/>
            <person name="Kuo A."/>
            <person name="Liang C."/>
            <person name="Lipzen A."/>
            <person name="Lutzoni F."/>
            <person name="Magnuson J."/>
            <person name="Mondo S."/>
            <person name="Nolan M."/>
            <person name="Ohm R."/>
            <person name="Pangilinan J."/>
            <person name="Park H.-J."/>
            <person name="Ramirez L."/>
            <person name="Alfaro M."/>
            <person name="Sun H."/>
            <person name="Tritt A."/>
            <person name="Yoshinaga Y."/>
            <person name="Zwiers L.-H."/>
            <person name="Turgeon B."/>
            <person name="Goodwin S."/>
            <person name="Spatafora J."/>
            <person name="Crous P."/>
            <person name="Grigoriev I."/>
        </authorList>
    </citation>
    <scope>NUCLEOTIDE SEQUENCE</scope>
    <source>
        <strain evidence="1">CBS 122368</strain>
    </source>
</reference>
<name>A0A6A6IC43_9PLEO</name>
<organism evidence="1 2">
    <name type="scientific">Trematosphaeria pertusa</name>
    <dbReference type="NCBI Taxonomy" id="390896"/>
    <lineage>
        <taxon>Eukaryota</taxon>
        <taxon>Fungi</taxon>
        <taxon>Dikarya</taxon>
        <taxon>Ascomycota</taxon>
        <taxon>Pezizomycotina</taxon>
        <taxon>Dothideomycetes</taxon>
        <taxon>Pleosporomycetidae</taxon>
        <taxon>Pleosporales</taxon>
        <taxon>Massarineae</taxon>
        <taxon>Trematosphaeriaceae</taxon>
        <taxon>Trematosphaeria</taxon>
    </lineage>
</organism>
<dbReference type="RefSeq" id="XP_033682955.1">
    <property type="nucleotide sequence ID" value="XM_033829136.1"/>
</dbReference>
<dbReference type="Proteomes" id="UP000800094">
    <property type="component" value="Unassembled WGS sequence"/>
</dbReference>
<proteinExistence type="predicted"/>
<dbReference type="AlphaFoldDB" id="A0A6A6IC43"/>
<dbReference type="EMBL" id="ML987196">
    <property type="protein sequence ID" value="KAF2247951.1"/>
    <property type="molecule type" value="Genomic_DNA"/>
</dbReference>
<protein>
    <submittedName>
        <fullName evidence="1">Uncharacterized protein</fullName>
    </submittedName>
</protein>